<dbReference type="Pfam" id="PF06169">
    <property type="entry name" value="DUF982"/>
    <property type="match status" value="1"/>
</dbReference>
<dbReference type="OrthoDB" id="8403557at2"/>
<keyword evidence="3" id="KW-1185">Reference proteome</keyword>
<evidence type="ECO:0000313" key="2">
    <source>
        <dbReference type="EMBL" id="KWV42149.1"/>
    </source>
</evidence>
<dbReference type="AlphaFoldDB" id="A0A109J4G9"/>
<organism evidence="2 3">
    <name type="scientific">Rhizobium altiplani</name>
    <dbReference type="NCBI Taxonomy" id="1864509"/>
    <lineage>
        <taxon>Bacteria</taxon>
        <taxon>Pseudomonadati</taxon>
        <taxon>Pseudomonadota</taxon>
        <taxon>Alphaproteobacteria</taxon>
        <taxon>Hyphomicrobiales</taxon>
        <taxon>Rhizobiaceae</taxon>
        <taxon>Rhizobium/Agrobacterium group</taxon>
        <taxon>Rhizobium</taxon>
    </lineage>
</organism>
<name>A0A109J4G9_9HYPH</name>
<proteinExistence type="predicted"/>
<evidence type="ECO:0008006" key="4">
    <source>
        <dbReference type="Google" id="ProtNLM"/>
    </source>
</evidence>
<protein>
    <recommendedName>
        <fullName evidence="4">DUF982 domain-containing protein</fullName>
    </recommendedName>
</protein>
<comment type="caution">
    <text evidence="2">The sequence shown here is derived from an EMBL/GenBank/DDBJ whole genome shotgun (WGS) entry which is preliminary data.</text>
</comment>
<reference evidence="2 3" key="1">
    <citation type="submission" date="2015-11" db="EMBL/GenBank/DDBJ databases">
        <title>Draft Genome Sequence of the Strain BR 10423 (Rhizobium sp.) isolated from nodules of Mimosa pudica.</title>
        <authorList>
            <person name="Barauna A.C."/>
            <person name="Zilli J.E."/>
            <person name="Simoes-Araujo J.L."/>
            <person name="Reis V.M."/>
            <person name="James E.K."/>
            <person name="Reis F.B.Jr."/>
            <person name="Rouws L.F."/>
            <person name="Passos S.R."/>
            <person name="Gois S.R."/>
        </authorList>
    </citation>
    <scope>NUCLEOTIDE SEQUENCE [LARGE SCALE GENOMIC DNA]</scope>
    <source>
        <strain evidence="2 3">BR10423</strain>
    </source>
</reference>
<dbReference type="EMBL" id="LNCD01000137">
    <property type="protein sequence ID" value="KWV42149.1"/>
    <property type="molecule type" value="Genomic_DNA"/>
</dbReference>
<accession>A0A109J4G9</accession>
<feature type="region of interest" description="Disordered" evidence="1">
    <location>
        <begin position="84"/>
        <end position="104"/>
    </location>
</feature>
<evidence type="ECO:0000256" key="1">
    <source>
        <dbReference type="SAM" id="MobiDB-lite"/>
    </source>
</evidence>
<dbReference type="Gene3D" id="6.10.250.730">
    <property type="match status" value="1"/>
</dbReference>
<dbReference type="Proteomes" id="UP000068164">
    <property type="component" value="Unassembled WGS sequence"/>
</dbReference>
<evidence type="ECO:0000313" key="3">
    <source>
        <dbReference type="Proteomes" id="UP000068164"/>
    </source>
</evidence>
<sequence length="104" mass="11404">MPAPTDMPIRALGIDIDVRPGVYRVVTTVEGLGEILTQRWPEDQQGDAWRGALEACLRALETQTNGEAARAAFIMAAEDAGVHVNGNPDLFEPPPKRENPKKKR</sequence>
<dbReference type="RefSeq" id="WP_062374816.1">
    <property type="nucleotide sequence ID" value="NZ_LNCD01000137.1"/>
</dbReference>
<dbReference type="InterPro" id="IPR010385">
    <property type="entry name" value="DUF982"/>
</dbReference>
<gene>
    <name evidence="2" type="ORF">AS026_21305</name>
</gene>